<feature type="compositionally biased region" description="Basic and acidic residues" evidence="1">
    <location>
        <begin position="43"/>
        <end position="53"/>
    </location>
</feature>
<protein>
    <submittedName>
        <fullName evidence="2 4">Uncharacterized protein</fullName>
    </submittedName>
</protein>
<evidence type="ECO:0000256" key="1">
    <source>
        <dbReference type="SAM" id="MobiDB-lite"/>
    </source>
</evidence>
<sequence>MGLLWHSVKGLSRSAGNSEIRCRQNKGRRGSGNNPRTGPQAGEVKENGEEPRKAAGIRPRQIQQTIWDREGGKANHDFNKKPRPT</sequence>
<feature type="region of interest" description="Disordered" evidence="1">
    <location>
        <begin position="1"/>
        <end position="85"/>
    </location>
</feature>
<dbReference type="EMBL" id="UXUI01013208">
    <property type="protein sequence ID" value="VDD97253.1"/>
    <property type="molecule type" value="Genomic_DNA"/>
</dbReference>
<proteinExistence type="predicted"/>
<dbReference type="Proteomes" id="UP000274131">
    <property type="component" value="Unassembled WGS sequence"/>
</dbReference>
<feature type="compositionally biased region" description="Basic and acidic residues" evidence="1">
    <location>
        <begin position="67"/>
        <end position="85"/>
    </location>
</feature>
<dbReference type="AlphaFoldDB" id="A0A0N4VPA9"/>
<accession>A0A0N4VPA9</accession>
<evidence type="ECO:0000313" key="4">
    <source>
        <dbReference type="WBParaSite" id="EVEC_0001283701-mRNA-1"/>
    </source>
</evidence>
<reference evidence="4" key="1">
    <citation type="submission" date="2017-02" db="UniProtKB">
        <authorList>
            <consortium name="WormBaseParasite"/>
        </authorList>
    </citation>
    <scope>IDENTIFICATION</scope>
</reference>
<evidence type="ECO:0000313" key="2">
    <source>
        <dbReference type="EMBL" id="VDD97253.1"/>
    </source>
</evidence>
<name>A0A0N4VPA9_ENTVE</name>
<evidence type="ECO:0000313" key="3">
    <source>
        <dbReference type="Proteomes" id="UP000274131"/>
    </source>
</evidence>
<keyword evidence="3" id="KW-1185">Reference proteome</keyword>
<dbReference type="WBParaSite" id="EVEC_0001283701-mRNA-1">
    <property type="protein sequence ID" value="EVEC_0001283701-mRNA-1"/>
    <property type="gene ID" value="EVEC_0001283701"/>
</dbReference>
<reference evidence="2 3" key="2">
    <citation type="submission" date="2018-10" db="EMBL/GenBank/DDBJ databases">
        <authorList>
            <consortium name="Pathogen Informatics"/>
        </authorList>
    </citation>
    <scope>NUCLEOTIDE SEQUENCE [LARGE SCALE GENOMIC DNA]</scope>
</reference>
<gene>
    <name evidence="2" type="ORF">EVEC_LOCUS12004</name>
</gene>
<organism evidence="4">
    <name type="scientific">Enterobius vermicularis</name>
    <name type="common">Human pinworm</name>
    <dbReference type="NCBI Taxonomy" id="51028"/>
    <lineage>
        <taxon>Eukaryota</taxon>
        <taxon>Metazoa</taxon>
        <taxon>Ecdysozoa</taxon>
        <taxon>Nematoda</taxon>
        <taxon>Chromadorea</taxon>
        <taxon>Rhabditida</taxon>
        <taxon>Spirurina</taxon>
        <taxon>Oxyuridomorpha</taxon>
        <taxon>Oxyuroidea</taxon>
        <taxon>Oxyuridae</taxon>
        <taxon>Enterobius</taxon>
    </lineage>
</organism>